<organism evidence="2 3">
    <name type="scientific">Candidatus Collierbacteria bacterium GW2011_GWB2_44_22</name>
    <dbReference type="NCBI Taxonomy" id="1618387"/>
    <lineage>
        <taxon>Bacteria</taxon>
        <taxon>Candidatus Collieribacteriota</taxon>
    </lineage>
</organism>
<evidence type="ECO:0008006" key="4">
    <source>
        <dbReference type="Google" id="ProtNLM"/>
    </source>
</evidence>
<keyword evidence="1" id="KW-0472">Membrane</keyword>
<dbReference type="Proteomes" id="UP000034006">
    <property type="component" value="Unassembled WGS sequence"/>
</dbReference>
<comment type="caution">
    <text evidence="2">The sequence shown here is derived from an EMBL/GenBank/DDBJ whole genome shotgun (WGS) entry which is preliminary data.</text>
</comment>
<gene>
    <name evidence="2" type="ORF">UW44_C0005G0045</name>
</gene>
<proteinExistence type="predicted"/>
<protein>
    <recommendedName>
        <fullName evidence="4">Fimbrial assembly family protein</fullName>
    </recommendedName>
</protein>
<reference evidence="2 3" key="1">
    <citation type="journal article" date="2015" name="Nature">
        <title>rRNA introns, odd ribosomes, and small enigmatic genomes across a large radiation of phyla.</title>
        <authorList>
            <person name="Brown C.T."/>
            <person name="Hug L.A."/>
            <person name="Thomas B.C."/>
            <person name="Sharon I."/>
            <person name="Castelle C.J."/>
            <person name="Singh A."/>
            <person name="Wilkins M.J."/>
            <person name="Williams K.H."/>
            <person name="Banfield J.F."/>
        </authorList>
    </citation>
    <scope>NUCLEOTIDE SEQUENCE [LARGE SCALE GENOMIC DNA]</scope>
</reference>
<evidence type="ECO:0000313" key="3">
    <source>
        <dbReference type="Proteomes" id="UP000034006"/>
    </source>
</evidence>
<keyword evidence="1" id="KW-0812">Transmembrane</keyword>
<keyword evidence="1" id="KW-1133">Transmembrane helix</keyword>
<name>A0A0G1HZK7_9BACT</name>
<evidence type="ECO:0000256" key="1">
    <source>
        <dbReference type="SAM" id="Phobius"/>
    </source>
</evidence>
<evidence type="ECO:0000313" key="2">
    <source>
        <dbReference type="EMBL" id="KKT52003.1"/>
    </source>
</evidence>
<sequence length="185" mass="21119">MVIINLLSKKRRESKGKNWIILFLLVPFVLFVLYFLSISIYVVAKLYLIKSDLVKIDRESEMISKEMTVNDEKLKRYVLSKFILEKIEALNNEKFPYKDYLNQLVSFMPSGVVLNNVDFSNKGWISVSASILGVNPLKSLEESLSRTDSLSLSMFGSVFAEGISRDKSGLYNAKLQFEIKKNAGK</sequence>
<feature type="transmembrane region" description="Helical" evidence="1">
    <location>
        <begin position="20"/>
        <end position="44"/>
    </location>
</feature>
<accession>A0A0G1HZK7</accession>
<dbReference type="AlphaFoldDB" id="A0A0G1HZK7"/>
<dbReference type="EMBL" id="LCIH01000005">
    <property type="protein sequence ID" value="KKT52003.1"/>
    <property type="molecule type" value="Genomic_DNA"/>
</dbReference>
<dbReference type="STRING" id="1618387.UW44_C0005G0045"/>